<evidence type="ECO:0000256" key="5">
    <source>
        <dbReference type="ARBA" id="ARBA00023136"/>
    </source>
</evidence>
<feature type="transmembrane region" description="Helical" evidence="6">
    <location>
        <begin position="29"/>
        <end position="48"/>
    </location>
</feature>
<dbReference type="InterPro" id="IPR012506">
    <property type="entry name" value="TMEM86B-like"/>
</dbReference>
<reference evidence="7" key="1">
    <citation type="submission" date="2020-10" db="EMBL/GenBank/DDBJ databases">
        <title>Connecting structure to function with the recovery of over 1000 high-quality activated sludge metagenome-assembled genomes encoding full-length rRNA genes using long-read sequencing.</title>
        <authorList>
            <person name="Singleton C.M."/>
            <person name="Petriglieri F."/>
            <person name="Kristensen J.M."/>
            <person name="Kirkegaard R.H."/>
            <person name="Michaelsen T.Y."/>
            <person name="Andersen M.H."/>
            <person name="Karst S.M."/>
            <person name="Dueholm M.S."/>
            <person name="Nielsen P.H."/>
            <person name="Albertsen M."/>
        </authorList>
    </citation>
    <scope>NUCLEOTIDE SEQUENCE</scope>
    <source>
        <strain evidence="7">OdNE_18-Q3-R46-58_BAT3C.305</strain>
    </source>
</reference>
<keyword evidence="5 6" id="KW-0472">Membrane</keyword>
<comment type="similarity">
    <text evidence="2">Belongs to the TMEM86 family.</text>
</comment>
<comment type="caution">
    <text evidence="7">The sequence shown here is derived from an EMBL/GenBank/DDBJ whole genome shotgun (WGS) entry which is preliminary data.</text>
</comment>
<dbReference type="GO" id="GO:0016020">
    <property type="term" value="C:membrane"/>
    <property type="evidence" value="ECO:0007669"/>
    <property type="project" value="UniProtKB-SubCell"/>
</dbReference>
<evidence type="ECO:0000256" key="3">
    <source>
        <dbReference type="ARBA" id="ARBA00022692"/>
    </source>
</evidence>
<dbReference type="PANTHER" id="PTHR31885">
    <property type="entry name" value="GH04784P"/>
    <property type="match status" value="1"/>
</dbReference>
<evidence type="ECO:0000313" key="8">
    <source>
        <dbReference type="Proteomes" id="UP000808146"/>
    </source>
</evidence>
<feature type="transmembrane region" description="Helical" evidence="6">
    <location>
        <begin position="107"/>
        <end position="127"/>
    </location>
</feature>
<keyword evidence="3 6" id="KW-0812">Transmembrane</keyword>
<evidence type="ECO:0000313" key="7">
    <source>
        <dbReference type="EMBL" id="MBK8889061.1"/>
    </source>
</evidence>
<dbReference type="PANTHER" id="PTHR31885:SF6">
    <property type="entry name" value="GH04784P"/>
    <property type="match status" value="1"/>
</dbReference>
<organism evidence="7 8">
    <name type="scientific">Candidatus Dechloromonas phosphorivorans</name>
    <dbReference type="NCBI Taxonomy" id="2899244"/>
    <lineage>
        <taxon>Bacteria</taxon>
        <taxon>Pseudomonadati</taxon>
        <taxon>Pseudomonadota</taxon>
        <taxon>Betaproteobacteria</taxon>
        <taxon>Rhodocyclales</taxon>
        <taxon>Azonexaceae</taxon>
        <taxon>Dechloromonas</taxon>
    </lineage>
</organism>
<dbReference type="Proteomes" id="UP000808146">
    <property type="component" value="Unassembled WGS sequence"/>
</dbReference>
<feature type="transmembrane region" description="Helical" evidence="6">
    <location>
        <begin position="6"/>
        <end position="22"/>
    </location>
</feature>
<evidence type="ECO:0000256" key="4">
    <source>
        <dbReference type="ARBA" id="ARBA00022989"/>
    </source>
</evidence>
<dbReference type="EMBL" id="JADKBR010000001">
    <property type="protein sequence ID" value="MBK8889061.1"/>
    <property type="molecule type" value="Genomic_DNA"/>
</dbReference>
<dbReference type="AlphaFoldDB" id="A0A9D7LJJ3"/>
<dbReference type="Pfam" id="PF07947">
    <property type="entry name" value="YhhN"/>
    <property type="match status" value="1"/>
</dbReference>
<feature type="transmembrane region" description="Helical" evidence="6">
    <location>
        <begin position="80"/>
        <end position="101"/>
    </location>
</feature>
<feature type="transmembrane region" description="Helical" evidence="6">
    <location>
        <begin position="139"/>
        <end position="158"/>
    </location>
</feature>
<proteinExistence type="inferred from homology"/>
<evidence type="ECO:0000256" key="1">
    <source>
        <dbReference type="ARBA" id="ARBA00004141"/>
    </source>
</evidence>
<name>A0A9D7LJJ3_9RHOO</name>
<feature type="transmembrane region" description="Helical" evidence="6">
    <location>
        <begin position="54"/>
        <end position="73"/>
    </location>
</feature>
<evidence type="ECO:0000256" key="6">
    <source>
        <dbReference type="SAM" id="Phobius"/>
    </source>
</evidence>
<sequence>MNALGPIVLCAVAVAGLLVAEYRESRRGLWLAKPVASAAFIWLGLASGAPGSGYGGWVLVALLLCWLGDVLLIPRDRPRVFKAGVFAFLLGHVAYSAAFLTRPLDPYGLAAGAVIVGVVILTVLRWLGKSLPPDMVGPVRTYMLVIGVMSALACGVTAAGGPWAVAVGALAFMASDISVARDRFVRHQFINRAWGLPLYYAAQLLLAKTSAVL</sequence>
<comment type="subcellular location">
    <subcellularLocation>
        <location evidence="1">Membrane</location>
        <topology evidence="1">Multi-pass membrane protein</topology>
    </subcellularLocation>
</comment>
<gene>
    <name evidence="7" type="ORF">IPN75_01110</name>
</gene>
<dbReference type="GO" id="GO:0016787">
    <property type="term" value="F:hydrolase activity"/>
    <property type="evidence" value="ECO:0007669"/>
    <property type="project" value="TreeGrafter"/>
</dbReference>
<protein>
    <submittedName>
        <fullName evidence="7">Lysoplasmalogenase</fullName>
    </submittedName>
</protein>
<keyword evidence="4 6" id="KW-1133">Transmembrane helix</keyword>
<evidence type="ECO:0000256" key="2">
    <source>
        <dbReference type="ARBA" id="ARBA00007375"/>
    </source>
</evidence>
<accession>A0A9D7LJJ3</accession>